<reference evidence="1" key="1">
    <citation type="submission" date="2020-03" db="EMBL/GenBank/DDBJ databases">
        <title>A transcriptome and proteome of the tick Rhipicephalus microplus shaped by the genetic composition of its hosts and developmental stage.</title>
        <authorList>
            <person name="Garcia G.R."/>
            <person name="Ribeiro J.M.C."/>
            <person name="Maruyama S.R."/>
            <person name="Gardinasse L.G."/>
            <person name="Nelson K."/>
            <person name="Ferreira B.R."/>
            <person name="Andrade T.G."/>
            <person name="Santos I.K.F.M."/>
        </authorList>
    </citation>
    <scope>NUCLEOTIDE SEQUENCE</scope>
    <source>
        <strain evidence="1">NSGR</strain>
        <tissue evidence="1">Salivary glands</tissue>
    </source>
</reference>
<accession>A0A6G5A355</accession>
<organism evidence="1">
    <name type="scientific">Rhipicephalus microplus</name>
    <name type="common">Cattle tick</name>
    <name type="synonym">Boophilus microplus</name>
    <dbReference type="NCBI Taxonomy" id="6941"/>
    <lineage>
        <taxon>Eukaryota</taxon>
        <taxon>Metazoa</taxon>
        <taxon>Ecdysozoa</taxon>
        <taxon>Arthropoda</taxon>
        <taxon>Chelicerata</taxon>
        <taxon>Arachnida</taxon>
        <taxon>Acari</taxon>
        <taxon>Parasitiformes</taxon>
        <taxon>Ixodida</taxon>
        <taxon>Ixodoidea</taxon>
        <taxon>Ixodidae</taxon>
        <taxon>Rhipicephalinae</taxon>
        <taxon>Rhipicephalus</taxon>
        <taxon>Boophilus</taxon>
    </lineage>
</organism>
<dbReference type="AlphaFoldDB" id="A0A6G5A355"/>
<evidence type="ECO:0000313" key="1">
    <source>
        <dbReference type="EMBL" id="NIE44636.1"/>
    </source>
</evidence>
<proteinExistence type="predicted"/>
<name>A0A6G5A355_RHIMP</name>
<sequence length="123" mass="13877">MAQSKWLNFSYLLGKVGAFFTVSSLPPSYSFPLFFLRSAGTSHQSCPRAPLQILTGLLDESNFLHLQKLSNNPTPTSIRSCPTLCGSRNFSCCVLCRTLSWWVSISRDSFYTLLFHLCSCMHR</sequence>
<dbReference type="EMBL" id="GIKN01002363">
    <property type="protein sequence ID" value="NIE44636.1"/>
    <property type="molecule type" value="Transcribed_RNA"/>
</dbReference>
<protein>
    <submittedName>
        <fullName evidence="1">Putative secreted protein</fullName>
    </submittedName>
</protein>